<protein>
    <submittedName>
        <fullName evidence="1">Uncharacterized protein</fullName>
    </submittedName>
</protein>
<organism evidence="1">
    <name type="scientific">marine metagenome</name>
    <dbReference type="NCBI Taxonomy" id="408172"/>
    <lineage>
        <taxon>unclassified sequences</taxon>
        <taxon>metagenomes</taxon>
        <taxon>ecological metagenomes</taxon>
    </lineage>
</organism>
<reference evidence="1" key="1">
    <citation type="submission" date="2018-05" db="EMBL/GenBank/DDBJ databases">
        <authorList>
            <person name="Lanie J.A."/>
            <person name="Ng W.-L."/>
            <person name="Kazmierczak K.M."/>
            <person name="Andrzejewski T.M."/>
            <person name="Davidsen T.M."/>
            <person name="Wayne K.J."/>
            <person name="Tettelin H."/>
            <person name="Glass J.I."/>
            <person name="Rusch D."/>
            <person name="Podicherti R."/>
            <person name="Tsui H.-C.T."/>
            <person name="Winkler M.E."/>
        </authorList>
    </citation>
    <scope>NUCLEOTIDE SEQUENCE</scope>
</reference>
<accession>A0A382UNE7</accession>
<dbReference type="AlphaFoldDB" id="A0A382UNE7"/>
<feature type="non-terminal residue" evidence="1">
    <location>
        <position position="150"/>
    </location>
</feature>
<name>A0A382UNE7_9ZZZZ</name>
<sequence>MNTDLTKVQKDWAVFLPAMSSFFARDIGKAKHEDDYVLPERVPKKFEHGIQGLNYIEPKDTYFNYKWNLYSAGHADLNMTKFSVRDDIIRNRNRANNWLLGDSGGFQIGKGVWEGDWKDPACPKARKKREQVLTWLDANMDYGMILDIPA</sequence>
<gene>
    <name evidence="1" type="ORF">METZ01_LOCUS388650</name>
</gene>
<dbReference type="EMBL" id="UINC01145578">
    <property type="protein sequence ID" value="SVD35796.1"/>
    <property type="molecule type" value="Genomic_DNA"/>
</dbReference>
<evidence type="ECO:0000313" key="1">
    <source>
        <dbReference type="EMBL" id="SVD35796.1"/>
    </source>
</evidence>
<proteinExistence type="predicted"/>